<keyword evidence="2" id="KW-1185">Reference proteome</keyword>
<evidence type="ECO:0008006" key="3">
    <source>
        <dbReference type="Google" id="ProtNLM"/>
    </source>
</evidence>
<dbReference type="EMBL" id="JBBMFE010000002">
    <property type="protein sequence ID" value="MEQ2471537.1"/>
    <property type="molecule type" value="Genomic_DNA"/>
</dbReference>
<proteinExistence type="predicted"/>
<dbReference type="RefSeq" id="WP_349163769.1">
    <property type="nucleotide sequence ID" value="NZ_JBBMFE010000002.1"/>
</dbReference>
<comment type="caution">
    <text evidence="1">The sequence shown here is derived from an EMBL/GenBank/DDBJ whole genome shotgun (WGS) entry which is preliminary data.</text>
</comment>
<name>A0ABV1FDV0_9FIRM</name>
<accession>A0ABV1FDV0</accession>
<dbReference type="Proteomes" id="UP001438008">
    <property type="component" value="Unassembled WGS sequence"/>
</dbReference>
<evidence type="ECO:0000313" key="2">
    <source>
        <dbReference type="Proteomes" id="UP001438008"/>
    </source>
</evidence>
<reference evidence="1 2" key="1">
    <citation type="submission" date="2024-03" db="EMBL/GenBank/DDBJ databases">
        <title>Human intestinal bacterial collection.</title>
        <authorList>
            <person name="Pauvert C."/>
            <person name="Hitch T.C.A."/>
            <person name="Clavel T."/>
        </authorList>
    </citation>
    <scope>NUCLEOTIDE SEQUENCE [LARGE SCALE GENOMIC DNA]</scope>
    <source>
        <strain evidence="1 2">CLA-AA-H132</strain>
    </source>
</reference>
<gene>
    <name evidence="1" type="ORF">WMO29_03395</name>
</gene>
<organism evidence="1 2">
    <name type="scientific">Laedolimicola intestinihominis</name>
    <dbReference type="NCBI Taxonomy" id="3133166"/>
    <lineage>
        <taxon>Bacteria</taxon>
        <taxon>Bacillati</taxon>
        <taxon>Bacillota</taxon>
        <taxon>Clostridia</taxon>
        <taxon>Lachnospirales</taxon>
        <taxon>Lachnospiraceae</taxon>
        <taxon>Laedolimicola</taxon>
    </lineage>
</organism>
<sequence>MKRVLKTVAVAFIIALILILIKNEYARCLPASTYGMQAAIRKERVDNLFIGSSMFRQGLDIDVLEAELPGSSYILSYNGNQPALMALELQYMLEQGLQVKNLYIDLYPYTAAADPWISDTKILLDTDLKFKAKAWRLMRNSTDVSFGDFYEFFVTANNEQLLTYPLNNKIVSSQFRDGGSLIRQQGRTREELYALGTLGSRDGVNRTQAEGYGKIVELAEDYGLNLWFLETPKYERMYADEDYQKLYAEALSIVQELQSGWTGEGSFAILCGEELDFDISEAGGYQDLIHLSAEGRESYTALLCEKLKATE</sequence>
<evidence type="ECO:0000313" key="1">
    <source>
        <dbReference type="EMBL" id="MEQ2471537.1"/>
    </source>
</evidence>
<protein>
    <recommendedName>
        <fullName evidence="3">SGNH/GDSL hydrolase family protein</fullName>
    </recommendedName>
</protein>